<evidence type="ECO:0000313" key="11">
    <source>
        <dbReference type="Proteomes" id="UP001438707"/>
    </source>
</evidence>
<evidence type="ECO:0000256" key="5">
    <source>
        <dbReference type="ARBA" id="ARBA00023098"/>
    </source>
</evidence>
<keyword evidence="5 7" id="KW-0443">Lipid metabolism</keyword>
<keyword evidence="4 7" id="KW-0808">Transferase</keyword>
<gene>
    <name evidence="10" type="ORF">WJX74_010425</name>
</gene>
<comment type="domain">
    <text evidence="7">The HXXXXD motif is essential for acyltransferase activity and may constitute the binding site for the phosphate moiety of the glycerol-3-phosphate.</text>
</comment>
<dbReference type="GO" id="GO:0016020">
    <property type="term" value="C:membrane"/>
    <property type="evidence" value="ECO:0007669"/>
    <property type="project" value="InterPro"/>
</dbReference>
<dbReference type="CDD" id="cd07989">
    <property type="entry name" value="LPLAT_AGPAT-like"/>
    <property type="match status" value="1"/>
</dbReference>
<name>A0AAW1QCL6_9CHLO</name>
<dbReference type="AlphaFoldDB" id="A0AAW1QCL6"/>
<keyword evidence="6 7" id="KW-0012">Acyltransferase</keyword>
<feature type="transmembrane region" description="Helical" evidence="8">
    <location>
        <begin position="82"/>
        <end position="100"/>
    </location>
</feature>
<dbReference type="GO" id="GO:0003841">
    <property type="term" value="F:1-acylglycerol-3-phosphate O-acyltransferase activity"/>
    <property type="evidence" value="ECO:0007669"/>
    <property type="project" value="UniProtKB-UniRule"/>
</dbReference>
<proteinExistence type="inferred from homology"/>
<evidence type="ECO:0000256" key="4">
    <source>
        <dbReference type="ARBA" id="ARBA00022679"/>
    </source>
</evidence>
<accession>A0AAW1QCL6</accession>
<dbReference type="Proteomes" id="UP001438707">
    <property type="component" value="Unassembled WGS sequence"/>
</dbReference>
<evidence type="ECO:0000256" key="7">
    <source>
        <dbReference type="RuleBase" id="RU361267"/>
    </source>
</evidence>
<evidence type="ECO:0000256" key="2">
    <source>
        <dbReference type="ARBA" id="ARBA00008655"/>
    </source>
</evidence>
<dbReference type="EC" id="2.3.1.51" evidence="7"/>
<dbReference type="SMART" id="SM00563">
    <property type="entry name" value="PlsC"/>
    <property type="match status" value="1"/>
</dbReference>
<reference evidence="10 11" key="1">
    <citation type="journal article" date="2024" name="Nat. Commun.">
        <title>Phylogenomics reveals the evolutionary origins of lichenization in chlorophyte algae.</title>
        <authorList>
            <person name="Puginier C."/>
            <person name="Libourel C."/>
            <person name="Otte J."/>
            <person name="Skaloud P."/>
            <person name="Haon M."/>
            <person name="Grisel S."/>
            <person name="Petersen M."/>
            <person name="Berrin J.G."/>
            <person name="Delaux P.M."/>
            <person name="Dal Grande F."/>
            <person name="Keller J."/>
        </authorList>
    </citation>
    <scope>NUCLEOTIDE SEQUENCE [LARGE SCALE GENOMIC DNA]</scope>
    <source>
        <strain evidence="10 11">SAG 2145</strain>
    </source>
</reference>
<organism evidence="10 11">
    <name type="scientific">Apatococcus lobatus</name>
    <dbReference type="NCBI Taxonomy" id="904363"/>
    <lineage>
        <taxon>Eukaryota</taxon>
        <taxon>Viridiplantae</taxon>
        <taxon>Chlorophyta</taxon>
        <taxon>core chlorophytes</taxon>
        <taxon>Trebouxiophyceae</taxon>
        <taxon>Chlorellales</taxon>
        <taxon>Chlorellaceae</taxon>
        <taxon>Apatococcus</taxon>
    </lineage>
</organism>
<dbReference type="GO" id="GO:0006654">
    <property type="term" value="P:phosphatidic acid biosynthetic process"/>
    <property type="evidence" value="ECO:0007669"/>
    <property type="project" value="TreeGrafter"/>
</dbReference>
<keyword evidence="8" id="KW-0812">Transmembrane</keyword>
<dbReference type="PANTHER" id="PTHR10434">
    <property type="entry name" value="1-ACYL-SN-GLYCEROL-3-PHOSPHATE ACYLTRANSFERASE"/>
    <property type="match status" value="1"/>
</dbReference>
<dbReference type="EMBL" id="JALJOS010000057">
    <property type="protein sequence ID" value="KAK9818704.1"/>
    <property type="molecule type" value="Genomic_DNA"/>
</dbReference>
<comment type="pathway">
    <text evidence="1">Lipid metabolism.</text>
</comment>
<comment type="catalytic activity">
    <reaction evidence="7">
        <text>a 1-acyl-sn-glycero-3-phosphate + an acyl-CoA = a 1,2-diacyl-sn-glycero-3-phosphate + CoA</text>
        <dbReference type="Rhea" id="RHEA:19709"/>
        <dbReference type="ChEBI" id="CHEBI:57287"/>
        <dbReference type="ChEBI" id="CHEBI:57970"/>
        <dbReference type="ChEBI" id="CHEBI:58342"/>
        <dbReference type="ChEBI" id="CHEBI:58608"/>
        <dbReference type="EC" id="2.3.1.51"/>
    </reaction>
</comment>
<keyword evidence="7" id="KW-1208">Phospholipid metabolism</keyword>
<sequence>MLAMTPFVLLLDRHRRLWQHFVNNIWAKVSTSLFFPVKVDGREHLPRPDEPAVYVANHQSFMDIYSLFHLNRAFKFISKTSIFFFPIVGWSMFLTGHIKLNRTDRRSMMNCLLESQRLLKLGASVLFFPEGTRSTSGRLASFKKGAFSVAAKAQVPVVPITIVGTGKMMPNKQEYKLFPGGHETRNLFQVEFRGHRVRLALAAALGYAGLIYSTWLIKEEIGSAEKRFMVDFKELLQGTTVDFQCG</sequence>
<dbReference type="InterPro" id="IPR004552">
    <property type="entry name" value="AGP_acyltrans"/>
</dbReference>
<keyword evidence="8" id="KW-0472">Membrane</keyword>
<feature type="transmembrane region" description="Helical" evidence="8">
    <location>
        <begin position="199"/>
        <end position="217"/>
    </location>
</feature>
<dbReference type="InterPro" id="IPR002123">
    <property type="entry name" value="Plipid/glycerol_acylTrfase"/>
</dbReference>
<evidence type="ECO:0000256" key="8">
    <source>
        <dbReference type="SAM" id="Phobius"/>
    </source>
</evidence>
<comment type="caution">
    <text evidence="10">The sequence shown here is derived from an EMBL/GenBank/DDBJ whole genome shotgun (WGS) entry which is preliminary data.</text>
</comment>
<keyword evidence="8" id="KW-1133">Transmembrane helix</keyword>
<keyword evidence="7" id="KW-0594">Phospholipid biosynthesis</keyword>
<keyword evidence="3 7" id="KW-0444">Lipid biosynthesis</keyword>
<comment type="similarity">
    <text evidence="2 7">Belongs to the 1-acyl-sn-glycerol-3-phosphate acyltransferase family.</text>
</comment>
<evidence type="ECO:0000256" key="3">
    <source>
        <dbReference type="ARBA" id="ARBA00022516"/>
    </source>
</evidence>
<dbReference type="NCBIfam" id="TIGR00530">
    <property type="entry name" value="AGP_acyltrn"/>
    <property type="match status" value="1"/>
</dbReference>
<evidence type="ECO:0000313" key="10">
    <source>
        <dbReference type="EMBL" id="KAK9818704.1"/>
    </source>
</evidence>
<keyword evidence="11" id="KW-1185">Reference proteome</keyword>
<protein>
    <recommendedName>
        <fullName evidence="7">1-acyl-sn-glycerol-3-phosphate acyltransferase</fullName>
        <ecNumber evidence="7">2.3.1.51</ecNumber>
    </recommendedName>
</protein>
<dbReference type="SUPFAM" id="SSF69593">
    <property type="entry name" value="Glycerol-3-phosphate (1)-acyltransferase"/>
    <property type="match status" value="1"/>
</dbReference>
<evidence type="ECO:0000256" key="1">
    <source>
        <dbReference type="ARBA" id="ARBA00005189"/>
    </source>
</evidence>
<feature type="domain" description="Phospholipid/glycerol acyltransferase" evidence="9">
    <location>
        <begin position="52"/>
        <end position="165"/>
    </location>
</feature>
<dbReference type="PANTHER" id="PTHR10434:SF64">
    <property type="entry name" value="1-ACYL-SN-GLYCEROL-3-PHOSPHATE ACYLTRANSFERASE-RELATED"/>
    <property type="match status" value="1"/>
</dbReference>
<evidence type="ECO:0000256" key="6">
    <source>
        <dbReference type="ARBA" id="ARBA00023315"/>
    </source>
</evidence>
<evidence type="ECO:0000259" key="9">
    <source>
        <dbReference type="SMART" id="SM00563"/>
    </source>
</evidence>
<dbReference type="Pfam" id="PF01553">
    <property type="entry name" value="Acyltransferase"/>
    <property type="match status" value="1"/>
</dbReference>